<keyword evidence="3" id="KW-1185">Reference proteome</keyword>
<accession>A0A327Y9X0</accession>
<dbReference type="InterPro" id="IPR023804">
    <property type="entry name" value="DUF3792_TM"/>
</dbReference>
<proteinExistence type="predicted"/>
<evidence type="ECO:0000313" key="2">
    <source>
        <dbReference type="EMBL" id="RAK17307.1"/>
    </source>
</evidence>
<gene>
    <name evidence="2" type="ORF">B0I26_11226</name>
</gene>
<comment type="caution">
    <text evidence="2">The sequence shown here is derived from an EMBL/GenBank/DDBJ whole genome shotgun (WGS) entry which is preliminary data.</text>
</comment>
<dbReference type="AlphaFoldDB" id="A0A327Y9X0"/>
<feature type="transmembrane region" description="Helical" evidence="1">
    <location>
        <begin position="99"/>
        <end position="121"/>
    </location>
</feature>
<dbReference type="Proteomes" id="UP000248555">
    <property type="component" value="Unassembled WGS sequence"/>
</dbReference>
<sequence>MARLGKAVLYGVATIFVSALIVSFVLSLILKFTNVSEATFAWVAFTCSLISVFIGGFVAGGKGKERGWLVGGFTSLLFTLLIFLFQFLGVDKLFTVQQWLYHLAFLITAMCGGIIGVNISVSRNQ</sequence>
<dbReference type="Pfam" id="PF12670">
    <property type="entry name" value="DUF3792"/>
    <property type="match status" value="1"/>
</dbReference>
<dbReference type="NCBIfam" id="TIGR04086">
    <property type="entry name" value="TIGR04086_membr"/>
    <property type="match status" value="1"/>
</dbReference>
<evidence type="ECO:0000256" key="1">
    <source>
        <dbReference type="SAM" id="Phobius"/>
    </source>
</evidence>
<feature type="transmembrane region" description="Helical" evidence="1">
    <location>
        <begin position="67"/>
        <end position="87"/>
    </location>
</feature>
<dbReference type="OrthoDB" id="2988991at2"/>
<protein>
    <submittedName>
        <fullName evidence="2">Putative membrane protein (TIGR04086 family)</fullName>
    </submittedName>
</protein>
<name>A0A327Y9X0_9BACL</name>
<dbReference type="RefSeq" id="WP_111645843.1">
    <property type="nucleotide sequence ID" value="NZ_QLMH01000012.1"/>
</dbReference>
<keyword evidence="1" id="KW-1133">Transmembrane helix</keyword>
<feature type="transmembrane region" description="Helical" evidence="1">
    <location>
        <begin position="41"/>
        <end position="60"/>
    </location>
</feature>
<keyword evidence="1" id="KW-0812">Transmembrane</keyword>
<dbReference type="EMBL" id="QLMH01000012">
    <property type="protein sequence ID" value="RAK17307.1"/>
    <property type="molecule type" value="Genomic_DNA"/>
</dbReference>
<evidence type="ECO:0000313" key="3">
    <source>
        <dbReference type="Proteomes" id="UP000248555"/>
    </source>
</evidence>
<reference evidence="2 3" key="1">
    <citation type="submission" date="2018-06" db="EMBL/GenBank/DDBJ databases">
        <title>Genomic Encyclopedia of Type Strains, Phase III (KMG-III): the genomes of soil and plant-associated and newly described type strains.</title>
        <authorList>
            <person name="Whitman W."/>
        </authorList>
    </citation>
    <scope>NUCLEOTIDE SEQUENCE [LARGE SCALE GENOMIC DNA]</scope>
    <source>
        <strain evidence="2 3">CGMCC 1.8979</strain>
    </source>
</reference>
<feature type="transmembrane region" description="Helical" evidence="1">
    <location>
        <begin position="7"/>
        <end position="29"/>
    </location>
</feature>
<organism evidence="2 3">
    <name type="scientific">Paranoxybacillus vitaminiphilus</name>
    <dbReference type="NCBI Taxonomy" id="581036"/>
    <lineage>
        <taxon>Bacteria</taxon>
        <taxon>Bacillati</taxon>
        <taxon>Bacillota</taxon>
        <taxon>Bacilli</taxon>
        <taxon>Bacillales</taxon>
        <taxon>Anoxybacillaceae</taxon>
        <taxon>Paranoxybacillus</taxon>
    </lineage>
</organism>
<keyword evidence="1" id="KW-0472">Membrane</keyword>